<sequence length="430" mass="44535">MLGVAALCLVAACTQNEVILPGEREPIRAEEASLAPETAPADALALPAVQRNASWLQGHGTPATRTDHPAFGSAPRTLWTAPIGKGDTRKLRITADPVIADGRIFTLDSEALVSATSTAGKTLWTRNLAPARDGAGQGSGGGLAIGGGRLYVTSGYGTVTALDPASGAEIWSQKLQASGTAAPSYDGEIVYLVAGDRTAWALEADTGRIRWQIDGLEDVNNVHGGPAPAVTDQFVIFGYGSGDVQGAFKKGGLRMWNATLAGNRNGFAINRVSDITGDPVVVGDTVYVSNHSGRLVALNAVSGSRKWTVRDAALQPVWVSGGAVFFISDRNALKRVNVSDGAEVWSVELPGYTTQRPRKRDEIHGNYGPILAGGRLYVAGGDGRLRAFDPDSGALLGTAGIPGGATTNPVVAGGVMYIVTKNGQLQALGG</sequence>
<dbReference type="SUPFAM" id="SSF50998">
    <property type="entry name" value="Quinoprotein alcohol dehydrogenase-like"/>
    <property type="match status" value="1"/>
</dbReference>
<evidence type="ECO:0000259" key="1">
    <source>
        <dbReference type="Pfam" id="PF13360"/>
    </source>
</evidence>
<gene>
    <name evidence="2" type="ORF">SAMN04487940_102186</name>
</gene>
<organism evidence="2 3">
    <name type="scientific">Marinovum algicola</name>
    <dbReference type="NCBI Taxonomy" id="42444"/>
    <lineage>
        <taxon>Bacteria</taxon>
        <taxon>Pseudomonadati</taxon>
        <taxon>Pseudomonadota</taxon>
        <taxon>Alphaproteobacteria</taxon>
        <taxon>Rhodobacterales</taxon>
        <taxon>Roseobacteraceae</taxon>
        <taxon>Marinovum</taxon>
    </lineage>
</organism>
<dbReference type="PANTHER" id="PTHR34512:SF30">
    <property type="entry name" value="OUTER MEMBRANE PROTEIN ASSEMBLY FACTOR BAMB"/>
    <property type="match status" value="1"/>
</dbReference>
<reference evidence="2 3" key="1">
    <citation type="submission" date="2016-10" db="EMBL/GenBank/DDBJ databases">
        <authorList>
            <person name="Varghese N."/>
            <person name="Submissions S."/>
        </authorList>
    </citation>
    <scope>NUCLEOTIDE SEQUENCE [LARGE SCALE GENOMIC DNA]</scope>
    <source>
        <strain evidence="2 3">FF3</strain>
    </source>
</reference>
<dbReference type="AlphaFoldDB" id="A0A975W7G0"/>
<comment type="caution">
    <text evidence="2">The sequence shown here is derived from an EMBL/GenBank/DDBJ whole genome shotgun (WGS) entry which is preliminary data.</text>
</comment>
<proteinExistence type="predicted"/>
<dbReference type="SMART" id="SM00564">
    <property type="entry name" value="PQQ"/>
    <property type="match status" value="6"/>
</dbReference>
<dbReference type="InterPro" id="IPR002372">
    <property type="entry name" value="PQQ_rpt_dom"/>
</dbReference>
<name>A0A975W7G0_9RHOB</name>
<dbReference type="PANTHER" id="PTHR34512">
    <property type="entry name" value="CELL SURFACE PROTEIN"/>
    <property type="match status" value="1"/>
</dbReference>
<dbReference type="Gene3D" id="2.130.10.10">
    <property type="entry name" value="YVTN repeat-like/Quinoprotein amine dehydrogenase"/>
    <property type="match status" value="2"/>
</dbReference>
<evidence type="ECO:0000313" key="2">
    <source>
        <dbReference type="EMBL" id="SEI84829.1"/>
    </source>
</evidence>
<dbReference type="InterPro" id="IPR015943">
    <property type="entry name" value="WD40/YVTN_repeat-like_dom_sf"/>
</dbReference>
<dbReference type="EMBL" id="FNYY01000002">
    <property type="protein sequence ID" value="SEI84829.1"/>
    <property type="molecule type" value="Genomic_DNA"/>
</dbReference>
<protein>
    <submittedName>
        <fullName evidence="2">Outer membrane protein assembly factor BamB, contains PQQ-like beta-propeller repeat</fullName>
    </submittedName>
</protein>
<dbReference type="InterPro" id="IPR018391">
    <property type="entry name" value="PQQ_b-propeller_rpt"/>
</dbReference>
<dbReference type="Pfam" id="PF13360">
    <property type="entry name" value="PQQ_2"/>
    <property type="match status" value="1"/>
</dbReference>
<dbReference type="Proteomes" id="UP000182932">
    <property type="component" value="Unassembled WGS sequence"/>
</dbReference>
<accession>A0A975W7G0</accession>
<feature type="domain" description="Pyrrolo-quinoline quinone repeat" evidence="1">
    <location>
        <begin position="111"/>
        <end position="346"/>
    </location>
</feature>
<dbReference type="InterPro" id="IPR011047">
    <property type="entry name" value="Quinoprotein_ADH-like_sf"/>
</dbReference>
<keyword evidence="3" id="KW-1185">Reference proteome</keyword>
<evidence type="ECO:0000313" key="3">
    <source>
        <dbReference type="Proteomes" id="UP000182932"/>
    </source>
</evidence>